<feature type="domain" description="PPM-type phosphatase" evidence="14">
    <location>
        <begin position="736"/>
        <end position="957"/>
    </location>
</feature>
<dbReference type="InterPro" id="IPR000222">
    <property type="entry name" value="PP2C_BS"/>
</dbReference>
<evidence type="ECO:0000256" key="1">
    <source>
        <dbReference type="ARBA" id="ARBA00001936"/>
    </source>
</evidence>
<dbReference type="InterPro" id="IPR011009">
    <property type="entry name" value="Kinase-like_dom_sf"/>
</dbReference>
<keyword evidence="7 13" id="KW-0378">Hydrolase</keyword>
<evidence type="ECO:0000256" key="4">
    <source>
        <dbReference type="ARBA" id="ARBA00009670"/>
    </source>
</evidence>
<gene>
    <name evidence="15" type="ORF">A4U43_C05F35090</name>
</gene>
<evidence type="ECO:0000256" key="2">
    <source>
        <dbReference type="ARBA" id="ARBA00001946"/>
    </source>
</evidence>
<dbReference type="GO" id="GO:0004722">
    <property type="term" value="F:protein serine/threonine phosphatase activity"/>
    <property type="evidence" value="ECO:0007669"/>
    <property type="project" value="UniProtKB-EC"/>
</dbReference>
<dbReference type="GO" id="GO:0046872">
    <property type="term" value="F:metal ion binding"/>
    <property type="evidence" value="ECO:0007669"/>
    <property type="project" value="UniProtKB-KW"/>
</dbReference>
<dbReference type="PANTHER" id="PTHR10566">
    <property type="entry name" value="CHAPERONE-ACTIVITY OF BC1 COMPLEX CABC1 -RELATED"/>
    <property type="match status" value="1"/>
</dbReference>
<evidence type="ECO:0000313" key="16">
    <source>
        <dbReference type="Proteomes" id="UP000243459"/>
    </source>
</evidence>
<evidence type="ECO:0000313" key="15">
    <source>
        <dbReference type="EMBL" id="ONK70572.1"/>
    </source>
</evidence>
<comment type="catalytic activity">
    <reaction evidence="11">
        <text>O-phospho-L-seryl-[protein] + H2O = L-seryl-[protein] + phosphate</text>
        <dbReference type="Rhea" id="RHEA:20629"/>
        <dbReference type="Rhea" id="RHEA-COMP:9863"/>
        <dbReference type="Rhea" id="RHEA-COMP:11604"/>
        <dbReference type="ChEBI" id="CHEBI:15377"/>
        <dbReference type="ChEBI" id="CHEBI:29999"/>
        <dbReference type="ChEBI" id="CHEBI:43474"/>
        <dbReference type="ChEBI" id="CHEBI:83421"/>
        <dbReference type="EC" id="3.1.3.16"/>
    </reaction>
</comment>
<dbReference type="SUPFAM" id="SSF56112">
    <property type="entry name" value="Protein kinase-like (PK-like)"/>
    <property type="match status" value="1"/>
</dbReference>
<dbReference type="OMA" id="APRNMSK"/>
<proteinExistence type="inferred from homology"/>
<evidence type="ECO:0000256" key="3">
    <source>
        <dbReference type="ARBA" id="ARBA00006702"/>
    </source>
</evidence>
<dbReference type="CDD" id="cd05121">
    <property type="entry name" value="ABC1_ADCK3-like"/>
    <property type="match status" value="1"/>
</dbReference>
<dbReference type="CDD" id="cd00143">
    <property type="entry name" value="PP2Cc"/>
    <property type="match status" value="1"/>
</dbReference>
<keyword evidence="6" id="KW-0479">Metal-binding</keyword>
<dbReference type="SUPFAM" id="SSF81606">
    <property type="entry name" value="PP2C-like"/>
    <property type="match status" value="1"/>
</dbReference>
<keyword evidence="10" id="KW-0464">Manganese</keyword>
<keyword evidence="8" id="KW-0460">Magnesium</keyword>
<dbReference type="Gramene" id="ONK70572">
    <property type="protein sequence ID" value="ONK70572"/>
    <property type="gene ID" value="A4U43_C05F35090"/>
</dbReference>
<dbReference type="InterPro" id="IPR004147">
    <property type="entry name" value="ABC1_dom"/>
</dbReference>
<dbReference type="InterPro" id="IPR050154">
    <property type="entry name" value="UbiB_kinase"/>
</dbReference>
<comment type="similarity">
    <text evidence="3 13">Belongs to the PP2C family.</text>
</comment>
<dbReference type="AlphaFoldDB" id="A0A5P1EXD6"/>
<evidence type="ECO:0000256" key="10">
    <source>
        <dbReference type="ARBA" id="ARBA00023211"/>
    </source>
</evidence>
<evidence type="ECO:0000256" key="5">
    <source>
        <dbReference type="ARBA" id="ARBA00013081"/>
    </source>
</evidence>
<dbReference type="InterPro" id="IPR001932">
    <property type="entry name" value="PPM-type_phosphatase-like_dom"/>
</dbReference>
<evidence type="ECO:0000256" key="8">
    <source>
        <dbReference type="ARBA" id="ARBA00022842"/>
    </source>
</evidence>
<dbReference type="SMART" id="SM00332">
    <property type="entry name" value="PP2Cc"/>
    <property type="match status" value="1"/>
</dbReference>
<evidence type="ECO:0000256" key="12">
    <source>
        <dbReference type="ARBA" id="ARBA00048336"/>
    </source>
</evidence>
<dbReference type="Pfam" id="PF00481">
    <property type="entry name" value="PP2C"/>
    <property type="match status" value="1"/>
</dbReference>
<sequence length="970" mass="108348">MSNASLLKFLNRSRRNLTSQCLGSGNGGGYSVCMWGVEIRGVNRIHKPYFRRFSTGYTSVHGERPSSEYAKRRKESLETEFGQILGTYRSKTLFAYHRFGPFLALYRAAIISYEVAKLTIWHFFVQDIHTRAIKFRETLIRLGPFYIKLGQALSTRPDILPKVYCQELSRLQDQIPPFSTRVAMKSIESQLGAPIAKLFSDISPKPIAAASLGQVYKAHLHSGEVVAVKVQRPGMPLLLTLDALLFHMIGGQLKRFAKARKDLFVAVNEMLRHMFEEIDYILEAQNAERFGSLYSSASSNNDIHRRVSIIKVPKIYWNFTQQAVLTMEWIDGIKLTDAEGISEASLNRKELIDEGLYCSLRQLLEEGFFHADPHPGNLVACGDGCLAYFDFGMMGDIPRHFRVGLIQVLVHYVNRDSSGLANDFLSLGFIPDGTDVQLVADALRASFGSDTRQSNDFQGIMNQLYDVMYDFNFSLPPDYALVIRALGSLEGTAKALDPDFKVIESAYPFVIGRLLADPNPDMRKILRELLIHNDGSIRWNRLERLIAAISEQSSELADEIPNTSTSKASANVPKWKSFDMRSVVASTEDLLRFILSEKGRRVRVFLVQDILKALDAFLQEEAFTCIFEEPAQRSNLEKDAVITRLEKGLRSLRRAVSFAPEMWTVMLIRILVKPDAHRFLIELFSTLVDHYRIKLPETFWLYESLSPQELKHSSSSSSSAVSPVTGGGVSQNGRFSYGYASSPGKRSSMEDFYETRIDGVDGETVGLFGVFDGHGGVRAAEYVKQNLFSNLINHPKFRSDTKSAIAEAYSHTDSEFLKSETTQNKDAGSTASTAILVGDKLLVANVGDSRVVMCKGGKAVAVSRDHKPDQTDERQRIEDAGGFVLWAGTWRVGGVLAVSRAFGDRLLKQYVVADPEITEAVAMVKPIENPEEAAKKLMQEASQRGSVDNITCVVVRFLGSQGSGEKCEQH</sequence>
<dbReference type="EMBL" id="CM007385">
    <property type="protein sequence ID" value="ONK70572.1"/>
    <property type="molecule type" value="Genomic_DNA"/>
</dbReference>
<dbReference type="Proteomes" id="UP000243459">
    <property type="component" value="Chromosome 5"/>
</dbReference>
<dbReference type="Gene3D" id="3.60.40.10">
    <property type="entry name" value="PPM-type phosphatase domain"/>
    <property type="match status" value="1"/>
</dbReference>
<comment type="cofactor">
    <cofactor evidence="2">
        <name>Mg(2+)</name>
        <dbReference type="ChEBI" id="CHEBI:18420"/>
    </cofactor>
</comment>
<dbReference type="PROSITE" id="PS01032">
    <property type="entry name" value="PPM_1"/>
    <property type="match status" value="1"/>
</dbReference>
<dbReference type="InterPro" id="IPR036457">
    <property type="entry name" value="PPM-type-like_dom_sf"/>
</dbReference>
<evidence type="ECO:0000256" key="13">
    <source>
        <dbReference type="RuleBase" id="RU003465"/>
    </source>
</evidence>
<name>A0A5P1EXD6_ASPOF</name>
<protein>
    <recommendedName>
        <fullName evidence="5">protein-serine/threonine phosphatase</fullName>
        <ecNumber evidence="5">3.1.3.16</ecNumber>
    </recommendedName>
</protein>
<dbReference type="PANTHER" id="PTHR10566:SF124">
    <property type="entry name" value="PROTEIN KINASE SUPERFAMILY PROTEIN"/>
    <property type="match status" value="1"/>
</dbReference>
<organism evidence="15 16">
    <name type="scientific">Asparagus officinalis</name>
    <name type="common">Garden asparagus</name>
    <dbReference type="NCBI Taxonomy" id="4686"/>
    <lineage>
        <taxon>Eukaryota</taxon>
        <taxon>Viridiplantae</taxon>
        <taxon>Streptophyta</taxon>
        <taxon>Embryophyta</taxon>
        <taxon>Tracheophyta</taxon>
        <taxon>Spermatophyta</taxon>
        <taxon>Magnoliopsida</taxon>
        <taxon>Liliopsida</taxon>
        <taxon>Asparagales</taxon>
        <taxon>Asparagaceae</taxon>
        <taxon>Asparagoideae</taxon>
        <taxon>Asparagus</taxon>
    </lineage>
</organism>
<comment type="similarity">
    <text evidence="4">Belongs to the protein kinase superfamily. ADCK protein kinase family.</text>
</comment>
<dbReference type="Pfam" id="PF03109">
    <property type="entry name" value="ABC1"/>
    <property type="match status" value="1"/>
</dbReference>
<comment type="catalytic activity">
    <reaction evidence="12">
        <text>O-phospho-L-threonyl-[protein] + H2O = L-threonyl-[protein] + phosphate</text>
        <dbReference type="Rhea" id="RHEA:47004"/>
        <dbReference type="Rhea" id="RHEA-COMP:11060"/>
        <dbReference type="Rhea" id="RHEA-COMP:11605"/>
        <dbReference type="ChEBI" id="CHEBI:15377"/>
        <dbReference type="ChEBI" id="CHEBI:30013"/>
        <dbReference type="ChEBI" id="CHEBI:43474"/>
        <dbReference type="ChEBI" id="CHEBI:61977"/>
        <dbReference type="EC" id="3.1.3.16"/>
    </reaction>
</comment>
<keyword evidence="16" id="KW-1185">Reference proteome</keyword>
<accession>A0A5P1EXD6</accession>
<evidence type="ECO:0000256" key="11">
    <source>
        <dbReference type="ARBA" id="ARBA00047761"/>
    </source>
</evidence>
<dbReference type="EC" id="3.1.3.16" evidence="5"/>
<comment type="cofactor">
    <cofactor evidence="1">
        <name>Mn(2+)</name>
        <dbReference type="ChEBI" id="CHEBI:29035"/>
    </cofactor>
</comment>
<evidence type="ECO:0000256" key="6">
    <source>
        <dbReference type="ARBA" id="ARBA00022723"/>
    </source>
</evidence>
<keyword evidence="9 13" id="KW-0904">Protein phosphatase</keyword>
<evidence type="ECO:0000259" key="14">
    <source>
        <dbReference type="PROSITE" id="PS51746"/>
    </source>
</evidence>
<dbReference type="PROSITE" id="PS51746">
    <property type="entry name" value="PPM_2"/>
    <property type="match status" value="1"/>
</dbReference>
<evidence type="ECO:0000256" key="9">
    <source>
        <dbReference type="ARBA" id="ARBA00022912"/>
    </source>
</evidence>
<reference evidence="16" key="1">
    <citation type="journal article" date="2017" name="Nat. Commun.">
        <title>The asparagus genome sheds light on the origin and evolution of a young Y chromosome.</title>
        <authorList>
            <person name="Harkess A."/>
            <person name="Zhou J."/>
            <person name="Xu C."/>
            <person name="Bowers J.E."/>
            <person name="Van der Hulst R."/>
            <person name="Ayyampalayam S."/>
            <person name="Mercati F."/>
            <person name="Riccardi P."/>
            <person name="McKain M.R."/>
            <person name="Kakrana A."/>
            <person name="Tang H."/>
            <person name="Ray J."/>
            <person name="Groenendijk J."/>
            <person name="Arikit S."/>
            <person name="Mathioni S.M."/>
            <person name="Nakano M."/>
            <person name="Shan H."/>
            <person name="Telgmann-Rauber A."/>
            <person name="Kanno A."/>
            <person name="Yue Z."/>
            <person name="Chen H."/>
            <person name="Li W."/>
            <person name="Chen Y."/>
            <person name="Xu X."/>
            <person name="Zhang Y."/>
            <person name="Luo S."/>
            <person name="Chen H."/>
            <person name="Gao J."/>
            <person name="Mao Z."/>
            <person name="Pires J.C."/>
            <person name="Luo M."/>
            <person name="Kudrna D."/>
            <person name="Wing R.A."/>
            <person name="Meyers B.C."/>
            <person name="Yi K."/>
            <person name="Kong H."/>
            <person name="Lavrijsen P."/>
            <person name="Sunseri F."/>
            <person name="Falavigna A."/>
            <person name="Ye Y."/>
            <person name="Leebens-Mack J.H."/>
            <person name="Chen G."/>
        </authorList>
    </citation>
    <scope>NUCLEOTIDE SEQUENCE [LARGE SCALE GENOMIC DNA]</scope>
    <source>
        <strain evidence="16">cv. DH0086</strain>
    </source>
</reference>
<evidence type="ECO:0000256" key="7">
    <source>
        <dbReference type="ARBA" id="ARBA00022801"/>
    </source>
</evidence>